<dbReference type="EMBL" id="CM042022">
    <property type="protein sequence ID" value="KAI3815540.1"/>
    <property type="molecule type" value="Genomic_DNA"/>
</dbReference>
<evidence type="ECO:0000313" key="1">
    <source>
        <dbReference type="EMBL" id="KAI3815540.1"/>
    </source>
</evidence>
<dbReference type="Proteomes" id="UP001056120">
    <property type="component" value="Linkage Group LG05"/>
</dbReference>
<comment type="caution">
    <text evidence="1">The sequence shown here is derived from an EMBL/GenBank/DDBJ whole genome shotgun (WGS) entry which is preliminary data.</text>
</comment>
<keyword evidence="2" id="KW-1185">Reference proteome</keyword>
<gene>
    <name evidence="1" type="ORF">L1987_15211</name>
</gene>
<name>A0ACB9J7I4_9ASTR</name>
<reference evidence="1 2" key="2">
    <citation type="journal article" date="2022" name="Mol. Ecol. Resour.">
        <title>The genomes of chicory, endive, great burdock and yacon provide insights into Asteraceae paleo-polyploidization history and plant inulin production.</title>
        <authorList>
            <person name="Fan W."/>
            <person name="Wang S."/>
            <person name="Wang H."/>
            <person name="Wang A."/>
            <person name="Jiang F."/>
            <person name="Liu H."/>
            <person name="Zhao H."/>
            <person name="Xu D."/>
            <person name="Zhang Y."/>
        </authorList>
    </citation>
    <scope>NUCLEOTIDE SEQUENCE [LARGE SCALE GENOMIC DNA]</scope>
    <source>
        <strain evidence="2">cv. Yunnan</strain>
        <tissue evidence="1">Leaves</tissue>
    </source>
</reference>
<evidence type="ECO:0000313" key="2">
    <source>
        <dbReference type="Proteomes" id="UP001056120"/>
    </source>
</evidence>
<sequence length="92" mass="9699">MSSAYLSSVNQTYLYRPDACALSKCTGPNALAYLASTHGSSCVLAKYAGAFSCAHESASTNSPLTTARDLHRLQSSIFSLHSTGSLASIFFL</sequence>
<proteinExistence type="predicted"/>
<protein>
    <submittedName>
        <fullName evidence="1">Uncharacterized protein</fullName>
    </submittedName>
</protein>
<organism evidence="1 2">
    <name type="scientific">Smallanthus sonchifolius</name>
    <dbReference type="NCBI Taxonomy" id="185202"/>
    <lineage>
        <taxon>Eukaryota</taxon>
        <taxon>Viridiplantae</taxon>
        <taxon>Streptophyta</taxon>
        <taxon>Embryophyta</taxon>
        <taxon>Tracheophyta</taxon>
        <taxon>Spermatophyta</taxon>
        <taxon>Magnoliopsida</taxon>
        <taxon>eudicotyledons</taxon>
        <taxon>Gunneridae</taxon>
        <taxon>Pentapetalae</taxon>
        <taxon>asterids</taxon>
        <taxon>campanulids</taxon>
        <taxon>Asterales</taxon>
        <taxon>Asteraceae</taxon>
        <taxon>Asteroideae</taxon>
        <taxon>Heliantheae alliance</taxon>
        <taxon>Millerieae</taxon>
        <taxon>Smallanthus</taxon>
    </lineage>
</organism>
<accession>A0ACB9J7I4</accession>
<reference evidence="2" key="1">
    <citation type="journal article" date="2022" name="Mol. Ecol. Resour.">
        <title>The genomes of chicory, endive, great burdock and yacon provide insights into Asteraceae palaeo-polyploidization history and plant inulin production.</title>
        <authorList>
            <person name="Fan W."/>
            <person name="Wang S."/>
            <person name="Wang H."/>
            <person name="Wang A."/>
            <person name="Jiang F."/>
            <person name="Liu H."/>
            <person name="Zhao H."/>
            <person name="Xu D."/>
            <person name="Zhang Y."/>
        </authorList>
    </citation>
    <scope>NUCLEOTIDE SEQUENCE [LARGE SCALE GENOMIC DNA]</scope>
    <source>
        <strain evidence="2">cv. Yunnan</strain>
    </source>
</reference>